<dbReference type="FunFam" id="3.90.226.10:FF:000009">
    <property type="entry name" value="Carnitinyl-CoA dehydratase"/>
    <property type="match status" value="1"/>
</dbReference>
<dbReference type="CDD" id="cd06558">
    <property type="entry name" value="crotonase-like"/>
    <property type="match status" value="1"/>
</dbReference>
<evidence type="ECO:0000256" key="3">
    <source>
        <dbReference type="ARBA" id="ARBA00023239"/>
    </source>
</evidence>
<evidence type="ECO:0000256" key="2">
    <source>
        <dbReference type="ARBA" id="ARBA00023098"/>
    </source>
</evidence>
<evidence type="ECO:0000256" key="4">
    <source>
        <dbReference type="RuleBase" id="RU003707"/>
    </source>
</evidence>
<reference evidence="6" key="1">
    <citation type="submission" date="2018-09" db="EMBL/GenBank/DDBJ databases">
        <authorList>
            <person name="Zhu H."/>
        </authorList>
    </citation>
    <scope>NUCLEOTIDE SEQUENCE [LARGE SCALE GENOMIC DNA]</scope>
    <source>
        <strain evidence="6">K1R23-30</strain>
    </source>
</reference>
<dbReference type="AlphaFoldDB" id="A0A3A3FH43"/>
<dbReference type="InterPro" id="IPR001753">
    <property type="entry name" value="Enoyl-CoA_hydra/iso"/>
</dbReference>
<keyword evidence="2" id="KW-0443">Lipid metabolism</keyword>
<dbReference type="Pfam" id="PF00378">
    <property type="entry name" value="ECH_1"/>
    <property type="match status" value="1"/>
</dbReference>
<comment type="similarity">
    <text evidence="1 4">Belongs to the enoyl-CoA hydratase/isomerase family.</text>
</comment>
<accession>A0A3A3FH43</accession>
<evidence type="ECO:0000313" key="5">
    <source>
        <dbReference type="EMBL" id="RJF91718.1"/>
    </source>
</evidence>
<name>A0A3A3FH43_9BURK</name>
<dbReference type="Proteomes" id="UP000265955">
    <property type="component" value="Unassembled WGS sequence"/>
</dbReference>
<dbReference type="OrthoDB" id="9774843at2"/>
<organism evidence="5 6">
    <name type="scientific">Noviherbaspirillum saxi</name>
    <dbReference type="NCBI Taxonomy" id="2320863"/>
    <lineage>
        <taxon>Bacteria</taxon>
        <taxon>Pseudomonadati</taxon>
        <taxon>Pseudomonadota</taxon>
        <taxon>Betaproteobacteria</taxon>
        <taxon>Burkholderiales</taxon>
        <taxon>Oxalobacteraceae</taxon>
        <taxon>Noviherbaspirillum</taxon>
    </lineage>
</organism>
<sequence>MQDELVLTQRVDKHILVVILNRPEKRNAINIAASQALADIVQRAEQDDSVRVVVLTGAGGKCFSAGADLEDIAAGRGHEIAIGDAGMGGLMFVHRNKPWIAAVRGNALGGGMELALACDMIVAGQGAAFGLPEVRHGLIAAAGGVYRAVRSLPKALAIEMLTTGLPISAQRAHAHGMVNHVVGDDDVVACALRLADSIAANPPAAVGESLRIARCAADQDEDTLRTMMMDAATRLLGSDDTQESLRAFRAKQAPRSSLH</sequence>
<dbReference type="EMBL" id="QYUO01000003">
    <property type="protein sequence ID" value="RJF91718.1"/>
    <property type="molecule type" value="Genomic_DNA"/>
</dbReference>
<evidence type="ECO:0000313" key="6">
    <source>
        <dbReference type="Proteomes" id="UP000265955"/>
    </source>
</evidence>
<keyword evidence="6" id="KW-1185">Reference proteome</keyword>
<keyword evidence="3" id="KW-0456">Lyase</keyword>
<dbReference type="Gene3D" id="3.90.226.10">
    <property type="entry name" value="2-enoyl-CoA Hydratase, Chain A, domain 1"/>
    <property type="match status" value="1"/>
</dbReference>
<comment type="caution">
    <text evidence="5">The sequence shown here is derived from an EMBL/GenBank/DDBJ whole genome shotgun (WGS) entry which is preliminary data.</text>
</comment>
<dbReference type="RefSeq" id="WP_119771616.1">
    <property type="nucleotide sequence ID" value="NZ_QYUO01000003.1"/>
</dbReference>
<protein>
    <submittedName>
        <fullName evidence="5">Enoyl-CoA hydratase</fullName>
    </submittedName>
</protein>
<dbReference type="InterPro" id="IPR018376">
    <property type="entry name" value="Enoyl-CoA_hyd/isom_CS"/>
</dbReference>
<dbReference type="GO" id="GO:0016829">
    <property type="term" value="F:lyase activity"/>
    <property type="evidence" value="ECO:0007669"/>
    <property type="project" value="UniProtKB-KW"/>
</dbReference>
<gene>
    <name evidence="5" type="ORF">D3871_23790</name>
</gene>
<dbReference type="PANTHER" id="PTHR11941:SF169">
    <property type="entry name" value="(7AS)-7A-METHYL-1,5-DIOXO-2,3,5,6,7,7A-HEXAHYDRO-1H-INDENE-CARBOXYL-COA HYDROLASE"/>
    <property type="match status" value="1"/>
</dbReference>
<dbReference type="PROSITE" id="PS00166">
    <property type="entry name" value="ENOYL_COA_HYDRATASE"/>
    <property type="match status" value="1"/>
</dbReference>
<dbReference type="InterPro" id="IPR029045">
    <property type="entry name" value="ClpP/crotonase-like_dom_sf"/>
</dbReference>
<dbReference type="GO" id="GO:0006635">
    <property type="term" value="P:fatty acid beta-oxidation"/>
    <property type="evidence" value="ECO:0007669"/>
    <property type="project" value="TreeGrafter"/>
</dbReference>
<evidence type="ECO:0000256" key="1">
    <source>
        <dbReference type="ARBA" id="ARBA00005254"/>
    </source>
</evidence>
<proteinExistence type="inferred from homology"/>
<dbReference type="PANTHER" id="PTHR11941">
    <property type="entry name" value="ENOYL-COA HYDRATASE-RELATED"/>
    <property type="match status" value="1"/>
</dbReference>
<dbReference type="SUPFAM" id="SSF52096">
    <property type="entry name" value="ClpP/crotonase"/>
    <property type="match status" value="1"/>
</dbReference>